<accession>A0AAV2L5B3</accession>
<gene>
    <name evidence="1" type="ORF">KC01_LOCUS25060</name>
</gene>
<keyword evidence="2" id="KW-1185">Reference proteome</keyword>
<organism evidence="1 2">
    <name type="scientific">Knipowitschia caucasica</name>
    <name type="common">Caucasian dwarf goby</name>
    <name type="synonym">Pomatoschistus caucasicus</name>
    <dbReference type="NCBI Taxonomy" id="637954"/>
    <lineage>
        <taxon>Eukaryota</taxon>
        <taxon>Metazoa</taxon>
        <taxon>Chordata</taxon>
        <taxon>Craniata</taxon>
        <taxon>Vertebrata</taxon>
        <taxon>Euteleostomi</taxon>
        <taxon>Actinopterygii</taxon>
        <taxon>Neopterygii</taxon>
        <taxon>Teleostei</taxon>
        <taxon>Neoteleostei</taxon>
        <taxon>Acanthomorphata</taxon>
        <taxon>Gobiaria</taxon>
        <taxon>Gobiiformes</taxon>
        <taxon>Gobioidei</taxon>
        <taxon>Gobiidae</taxon>
        <taxon>Gobiinae</taxon>
        <taxon>Knipowitschia</taxon>
    </lineage>
</organism>
<protein>
    <submittedName>
        <fullName evidence="1">Uncharacterized protein</fullName>
    </submittedName>
</protein>
<evidence type="ECO:0000313" key="2">
    <source>
        <dbReference type="Proteomes" id="UP001497482"/>
    </source>
</evidence>
<dbReference type="EMBL" id="OZ035843">
    <property type="protein sequence ID" value="CAL1596365.1"/>
    <property type="molecule type" value="Genomic_DNA"/>
</dbReference>
<reference evidence="1 2" key="1">
    <citation type="submission" date="2024-04" db="EMBL/GenBank/DDBJ databases">
        <authorList>
            <person name="Waldvogel A.-M."/>
            <person name="Schoenle A."/>
        </authorList>
    </citation>
    <scope>NUCLEOTIDE SEQUENCE [LARGE SCALE GENOMIC DNA]</scope>
</reference>
<evidence type="ECO:0000313" key="1">
    <source>
        <dbReference type="EMBL" id="CAL1596365.1"/>
    </source>
</evidence>
<sequence length="78" mass="8046">MVTVLCGGPGAMVVAVDAVVEAVGAEVQMEEMRRNPLASGRCWSHVTTWRGGEGVQCAPSPAGGAADAKRALYVVVFD</sequence>
<name>A0AAV2L5B3_KNICA</name>
<proteinExistence type="predicted"/>
<dbReference type="Proteomes" id="UP001497482">
    <property type="component" value="Chromosome 21"/>
</dbReference>
<dbReference type="AlphaFoldDB" id="A0AAV2L5B3"/>